<organism evidence="1">
    <name type="scientific">uncultured Rubrobacteraceae bacterium</name>
    <dbReference type="NCBI Taxonomy" id="349277"/>
    <lineage>
        <taxon>Bacteria</taxon>
        <taxon>Bacillati</taxon>
        <taxon>Actinomycetota</taxon>
        <taxon>Rubrobacteria</taxon>
        <taxon>Rubrobacterales</taxon>
        <taxon>Rubrobacteraceae</taxon>
        <taxon>environmental samples</taxon>
    </lineage>
</organism>
<dbReference type="EMBL" id="CADCVK010000024">
    <property type="protein sequence ID" value="CAA9464906.1"/>
    <property type="molecule type" value="Genomic_DNA"/>
</dbReference>
<gene>
    <name evidence="1" type="ORF">AVDCRST_MAG12-204</name>
</gene>
<accession>A0A6J4R7F6</accession>
<evidence type="ECO:0000313" key="1">
    <source>
        <dbReference type="EMBL" id="CAA9464906.1"/>
    </source>
</evidence>
<reference evidence="1" key="1">
    <citation type="submission" date="2020-02" db="EMBL/GenBank/DDBJ databases">
        <authorList>
            <person name="Meier V. D."/>
        </authorList>
    </citation>
    <scope>NUCLEOTIDE SEQUENCE</scope>
    <source>
        <strain evidence="1">AVDCRST_MAG12</strain>
    </source>
</reference>
<protein>
    <submittedName>
        <fullName evidence="1">Uncharacterized protein</fullName>
    </submittedName>
</protein>
<dbReference type="AlphaFoldDB" id="A0A6J4R7F6"/>
<name>A0A6J4R7F6_9ACTN</name>
<proteinExistence type="predicted"/>
<sequence length="56" mass="6072">MLPEAAAGRLRVEVERGGTPVYAAPMRRVPEIGGCGTDRPHYSPECVEGSFSELRL</sequence>